<organism evidence="3 4">
    <name type="scientific">Rheinheimera maricola</name>
    <dbReference type="NCBI Taxonomy" id="2793282"/>
    <lineage>
        <taxon>Bacteria</taxon>
        <taxon>Pseudomonadati</taxon>
        <taxon>Pseudomonadota</taxon>
        <taxon>Gammaproteobacteria</taxon>
        <taxon>Chromatiales</taxon>
        <taxon>Chromatiaceae</taxon>
        <taxon>Rheinheimera</taxon>
    </lineage>
</organism>
<dbReference type="Gene3D" id="3.40.30.10">
    <property type="entry name" value="Glutaredoxin"/>
    <property type="match status" value="1"/>
</dbReference>
<dbReference type="SUPFAM" id="SSF52833">
    <property type="entry name" value="Thioredoxin-like"/>
    <property type="match status" value="1"/>
</dbReference>
<dbReference type="InterPro" id="IPR006660">
    <property type="entry name" value="Arsenate_reductase-like"/>
</dbReference>
<dbReference type="InterPro" id="IPR036249">
    <property type="entry name" value="Thioredoxin-like_sf"/>
</dbReference>
<dbReference type="PROSITE" id="PS51353">
    <property type="entry name" value="ARSC"/>
    <property type="match status" value="1"/>
</dbReference>
<evidence type="ECO:0000313" key="4">
    <source>
        <dbReference type="Proteomes" id="UP000663814"/>
    </source>
</evidence>
<dbReference type="CDD" id="cd03035">
    <property type="entry name" value="ArsC_Yffb"/>
    <property type="match status" value="1"/>
</dbReference>
<dbReference type="NCBIfam" id="NF008107">
    <property type="entry name" value="PRK10853.1"/>
    <property type="match status" value="1"/>
</dbReference>
<keyword evidence="4" id="KW-1185">Reference proteome</keyword>
<dbReference type="NCBIfam" id="TIGR01617">
    <property type="entry name" value="arsC_related"/>
    <property type="match status" value="1"/>
</dbReference>
<dbReference type="EMBL" id="JAERPS020000008">
    <property type="protein sequence ID" value="MBZ9613562.1"/>
    <property type="molecule type" value="Genomic_DNA"/>
</dbReference>
<accession>A0ABS7XGA4</accession>
<comment type="similarity">
    <text evidence="1 2">Belongs to the ArsC family.</text>
</comment>
<evidence type="ECO:0000256" key="2">
    <source>
        <dbReference type="PROSITE-ProRule" id="PRU01282"/>
    </source>
</evidence>
<dbReference type="PANTHER" id="PTHR30041">
    <property type="entry name" value="ARSENATE REDUCTASE"/>
    <property type="match status" value="1"/>
</dbReference>
<sequence length="117" mass="13387">MTIIYGIKNCDTIKKAKNWLEQHQLPYQFVDYRSDGLTAVQLTQFSAACGWENLLNTRGTTYRQLPDSDKANMTEQKALALMLAQPAMIKRPLLFHDGKYILGFQPGNYQQIFGQNV</sequence>
<dbReference type="PANTHER" id="PTHR30041:SF8">
    <property type="entry name" value="PROTEIN YFFB"/>
    <property type="match status" value="1"/>
</dbReference>
<comment type="caution">
    <text evidence="3">The sequence shown here is derived from an EMBL/GenBank/DDBJ whole genome shotgun (WGS) entry which is preliminary data.</text>
</comment>
<dbReference type="RefSeq" id="WP_205312931.1">
    <property type="nucleotide sequence ID" value="NZ_JAERPS020000008.1"/>
</dbReference>
<reference evidence="3 4" key="2">
    <citation type="submission" date="2021-08" db="EMBL/GenBank/DDBJ databases">
        <title>Rheinheimera aquimaris sp. nov., isolated from seawater of the East Sea in Korea.</title>
        <authorList>
            <person name="Kim K.H."/>
            <person name="Wenting R."/>
            <person name="Kim K.R."/>
            <person name="Jeon C.O."/>
        </authorList>
    </citation>
    <scope>NUCLEOTIDE SEQUENCE [LARGE SCALE GENOMIC DNA]</scope>
    <source>
        <strain evidence="3 4">MA-13</strain>
    </source>
</reference>
<protein>
    <submittedName>
        <fullName evidence="3">ArsC family reductase</fullName>
    </submittedName>
</protein>
<dbReference type="InterPro" id="IPR006504">
    <property type="entry name" value="Tscrpt_reg_Spx/MgsR"/>
</dbReference>
<evidence type="ECO:0000313" key="3">
    <source>
        <dbReference type="EMBL" id="MBZ9613562.1"/>
    </source>
</evidence>
<dbReference type="Pfam" id="PF03960">
    <property type="entry name" value="ArsC"/>
    <property type="match status" value="1"/>
</dbReference>
<reference evidence="3 4" key="1">
    <citation type="submission" date="2020-12" db="EMBL/GenBank/DDBJ databases">
        <authorList>
            <person name="Ruan W."/>
            <person name="Khan S.A."/>
            <person name="Jeon C.O."/>
        </authorList>
    </citation>
    <scope>NUCLEOTIDE SEQUENCE [LARGE SCALE GENOMIC DNA]</scope>
    <source>
        <strain evidence="3 4">MA-13</strain>
    </source>
</reference>
<evidence type="ECO:0000256" key="1">
    <source>
        <dbReference type="ARBA" id="ARBA00007198"/>
    </source>
</evidence>
<proteinExistence type="inferred from homology"/>
<gene>
    <name evidence="3" type="ORF">I4W93_018370</name>
</gene>
<name>A0ABS7XGA4_9GAMM</name>
<dbReference type="Proteomes" id="UP000663814">
    <property type="component" value="Unassembled WGS sequence"/>
</dbReference>